<reference evidence="2 3" key="1">
    <citation type="submission" date="2023-12" db="EMBL/GenBank/DDBJ databases">
        <title>Sinomonas terricola sp. nov, isolated from litchi orchard soil in Guangdong, PR China.</title>
        <authorList>
            <person name="Jiaxin W."/>
            <person name="Yang Z."/>
            <person name="Honghui Z."/>
        </authorList>
    </citation>
    <scope>NUCLEOTIDE SEQUENCE [LARGE SCALE GENOMIC DNA]</scope>
    <source>
        <strain evidence="2 3">JGH33</strain>
    </source>
</reference>
<organism evidence="2 3">
    <name type="scientific">Sinomonas terricola</name>
    <dbReference type="NCBI Taxonomy" id="3110330"/>
    <lineage>
        <taxon>Bacteria</taxon>
        <taxon>Bacillati</taxon>
        <taxon>Actinomycetota</taxon>
        <taxon>Actinomycetes</taxon>
        <taxon>Micrococcales</taxon>
        <taxon>Micrococcaceae</taxon>
        <taxon>Sinomonas</taxon>
    </lineage>
</organism>
<evidence type="ECO:0000256" key="1">
    <source>
        <dbReference type="SAM" id="MobiDB-lite"/>
    </source>
</evidence>
<evidence type="ECO:0000313" key="3">
    <source>
        <dbReference type="Proteomes" id="UP001304769"/>
    </source>
</evidence>
<keyword evidence="3" id="KW-1185">Reference proteome</keyword>
<protein>
    <submittedName>
        <fullName evidence="2">Uncharacterized protein</fullName>
    </submittedName>
</protein>
<dbReference type="EMBL" id="JAYGGQ010000029">
    <property type="protein sequence ID" value="MEA5457368.1"/>
    <property type="molecule type" value="Genomic_DNA"/>
</dbReference>
<proteinExistence type="predicted"/>
<comment type="caution">
    <text evidence="2">The sequence shown here is derived from an EMBL/GenBank/DDBJ whole genome shotgun (WGS) entry which is preliminary data.</text>
</comment>
<accession>A0ABU5TCF4</accession>
<sequence length="76" mass="8079">MSGISPVGAARTSVLSSGSPGTIGDQARAILHAVLESPGLADQVKLRLRVLVAEHESCPEMALLEHLRELRATRDH</sequence>
<evidence type="ECO:0000313" key="2">
    <source>
        <dbReference type="EMBL" id="MEA5457368.1"/>
    </source>
</evidence>
<feature type="region of interest" description="Disordered" evidence="1">
    <location>
        <begin position="1"/>
        <end position="21"/>
    </location>
</feature>
<name>A0ABU5TCF4_9MICC</name>
<dbReference type="Proteomes" id="UP001304769">
    <property type="component" value="Unassembled WGS sequence"/>
</dbReference>
<dbReference type="RefSeq" id="WP_323281278.1">
    <property type="nucleotide sequence ID" value="NZ_JAYGGQ010000029.1"/>
</dbReference>
<gene>
    <name evidence="2" type="ORF">SPF06_21850</name>
</gene>